<sequence length="288" mass="31878">MNYLELIENRNSIRDFHKKKVEQSKIDELVSFFNSSPKLIDVDVQILVSADDDTASRLSGVAGYRGNTFNAPAYITILSEEKDNYLINAGFMAENLVLKLEEMGLSSCFLTSDDSEMIKKVLLINSDLAVATVIAFGYGKKERDTTKLDIHSPSNVSISNKAGHIAPKIAATALAFDSDFNTAYNFDDEYSDPVIADAVYAASLSPSFLNHQNYRFVINGTHIYLFNQLDNVVPDDDNLLGLGAAMLNFYIILASKYSGIGNWRFDTSDIKADFKNPSDYTLVAALDI</sequence>
<dbReference type="AlphaFoldDB" id="A0A133ZYU0"/>
<dbReference type="Proteomes" id="UP000070394">
    <property type="component" value="Unassembled WGS sequence"/>
</dbReference>
<dbReference type="InterPro" id="IPR000415">
    <property type="entry name" value="Nitroreductase-like"/>
</dbReference>
<dbReference type="SUPFAM" id="SSF55469">
    <property type="entry name" value="FMN-dependent nitroreductase-like"/>
    <property type="match status" value="2"/>
</dbReference>
<dbReference type="InterPro" id="IPR029478">
    <property type="entry name" value="TM1586_NiRdase"/>
</dbReference>
<keyword evidence="3" id="KW-0285">Flavoprotein</keyword>
<keyword evidence="4" id="KW-0288">FMN</keyword>
<evidence type="ECO:0000256" key="5">
    <source>
        <dbReference type="ARBA" id="ARBA00023002"/>
    </source>
</evidence>
<dbReference type="Gene3D" id="3.40.109.10">
    <property type="entry name" value="NADH Oxidase"/>
    <property type="match status" value="1"/>
</dbReference>
<gene>
    <name evidence="7" type="ORF">HMPREF1866_00341</name>
</gene>
<feature type="domain" description="Putative nitroreductase TM1586" evidence="6">
    <location>
        <begin position="4"/>
        <end position="222"/>
    </location>
</feature>
<comment type="caution">
    <text evidence="7">The sequence shown here is derived from an EMBL/GenBank/DDBJ whole genome shotgun (WGS) entry which is preliminary data.</text>
</comment>
<evidence type="ECO:0000256" key="4">
    <source>
        <dbReference type="ARBA" id="ARBA00022643"/>
    </source>
</evidence>
<accession>A0A133ZYU0</accession>
<keyword evidence="5" id="KW-0560">Oxidoreductase</keyword>
<dbReference type="RefSeq" id="WP_060930319.1">
    <property type="nucleotide sequence ID" value="NZ_KQ959775.1"/>
</dbReference>
<dbReference type="EMBL" id="LSDA01000011">
    <property type="protein sequence ID" value="KXB60560.1"/>
    <property type="molecule type" value="Genomic_DNA"/>
</dbReference>
<dbReference type="PANTHER" id="PTHR43673">
    <property type="entry name" value="NAD(P)H NITROREDUCTASE YDGI-RELATED"/>
    <property type="match status" value="1"/>
</dbReference>
<evidence type="ECO:0000256" key="1">
    <source>
        <dbReference type="ARBA" id="ARBA00001917"/>
    </source>
</evidence>
<evidence type="ECO:0000259" key="6">
    <source>
        <dbReference type="Pfam" id="PF14512"/>
    </source>
</evidence>
<dbReference type="STRING" id="467210.HMPREF1866_00341"/>
<evidence type="ECO:0000313" key="7">
    <source>
        <dbReference type="EMBL" id="KXB60560.1"/>
    </source>
</evidence>
<dbReference type="OrthoDB" id="9814075at2"/>
<dbReference type="GO" id="GO:0016491">
    <property type="term" value="F:oxidoreductase activity"/>
    <property type="evidence" value="ECO:0007669"/>
    <property type="project" value="UniProtKB-KW"/>
</dbReference>
<evidence type="ECO:0000256" key="2">
    <source>
        <dbReference type="ARBA" id="ARBA00007118"/>
    </source>
</evidence>
<organism evidence="7 8">
    <name type="scientific">Lachnoanaerobaculum saburreum</name>
    <dbReference type="NCBI Taxonomy" id="467210"/>
    <lineage>
        <taxon>Bacteria</taxon>
        <taxon>Bacillati</taxon>
        <taxon>Bacillota</taxon>
        <taxon>Clostridia</taxon>
        <taxon>Lachnospirales</taxon>
        <taxon>Lachnospiraceae</taxon>
        <taxon>Lachnoanaerobaculum</taxon>
    </lineage>
</organism>
<proteinExistence type="inferred from homology"/>
<name>A0A133ZYU0_9FIRM</name>
<dbReference type="PANTHER" id="PTHR43673:SF2">
    <property type="entry name" value="NITROREDUCTASE"/>
    <property type="match status" value="1"/>
</dbReference>
<dbReference type="PATRIC" id="fig|467210.3.peg.336"/>
<comment type="similarity">
    <text evidence="2">Belongs to the nitroreductase family.</text>
</comment>
<protein>
    <submittedName>
        <fullName evidence="7">Nitroreductase family protein</fullName>
    </submittedName>
</protein>
<evidence type="ECO:0000313" key="8">
    <source>
        <dbReference type="Proteomes" id="UP000070394"/>
    </source>
</evidence>
<evidence type="ECO:0000256" key="3">
    <source>
        <dbReference type="ARBA" id="ARBA00022630"/>
    </source>
</evidence>
<keyword evidence="8" id="KW-1185">Reference proteome</keyword>
<dbReference type="Pfam" id="PF14512">
    <property type="entry name" value="TM1586_NiRdase"/>
    <property type="match status" value="1"/>
</dbReference>
<comment type="cofactor">
    <cofactor evidence="1">
        <name>FMN</name>
        <dbReference type="ChEBI" id="CHEBI:58210"/>
    </cofactor>
</comment>
<reference evidence="8" key="1">
    <citation type="submission" date="2016-01" db="EMBL/GenBank/DDBJ databases">
        <authorList>
            <person name="Mitreva M."/>
            <person name="Pepin K.H."/>
            <person name="Mihindukulasuriya K.A."/>
            <person name="Fulton R."/>
            <person name="Fronick C."/>
            <person name="O'Laughlin M."/>
            <person name="Miner T."/>
            <person name="Herter B."/>
            <person name="Rosa B.A."/>
            <person name="Cordes M."/>
            <person name="Tomlinson C."/>
            <person name="Wollam A."/>
            <person name="Palsikar V.B."/>
            <person name="Mardis E.R."/>
            <person name="Wilson R.K."/>
        </authorList>
    </citation>
    <scope>NUCLEOTIDE SEQUENCE [LARGE SCALE GENOMIC DNA]</scope>
    <source>
        <strain evidence="8">DNF00896</strain>
    </source>
</reference>